<dbReference type="eggNOG" id="COG0673">
    <property type="taxonomic scope" value="Bacteria"/>
</dbReference>
<dbReference type="OrthoDB" id="9815825at2"/>
<dbReference type="KEGG" id="ote:Oter_2881"/>
<accession>B1ZXB0</accession>
<dbReference type="PANTHER" id="PTHR42840">
    <property type="entry name" value="NAD(P)-BINDING ROSSMANN-FOLD SUPERFAMILY PROTEIN-RELATED"/>
    <property type="match status" value="1"/>
</dbReference>
<evidence type="ECO:0000259" key="2">
    <source>
        <dbReference type="Pfam" id="PF22725"/>
    </source>
</evidence>
<dbReference type="EMBL" id="CP001032">
    <property type="protein sequence ID" value="ACB76162.1"/>
    <property type="molecule type" value="Genomic_DNA"/>
</dbReference>
<dbReference type="GO" id="GO:0000166">
    <property type="term" value="F:nucleotide binding"/>
    <property type="evidence" value="ECO:0007669"/>
    <property type="project" value="InterPro"/>
</dbReference>
<dbReference type="InterPro" id="IPR000683">
    <property type="entry name" value="Gfo/Idh/MocA-like_OxRdtase_N"/>
</dbReference>
<dbReference type="SUPFAM" id="SSF55347">
    <property type="entry name" value="Glyceraldehyde-3-phosphate dehydrogenase-like, C-terminal domain"/>
    <property type="match status" value="1"/>
</dbReference>
<name>B1ZXB0_OPITP</name>
<dbReference type="Gene3D" id="3.30.360.10">
    <property type="entry name" value="Dihydrodipicolinate Reductase, domain 2"/>
    <property type="match status" value="1"/>
</dbReference>
<dbReference type="InterPro" id="IPR055170">
    <property type="entry name" value="GFO_IDH_MocA-like_dom"/>
</dbReference>
<dbReference type="PANTHER" id="PTHR42840:SF8">
    <property type="entry name" value="OXIDOREDUCTASE"/>
    <property type="match status" value="1"/>
</dbReference>
<evidence type="ECO:0000259" key="1">
    <source>
        <dbReference type="Pfam" id="PF01408"/>
    </source>
</evidence>
<keyword evidence="4" id="KW-1185">Reference proteome</keyword>
<feature type="domain" description="GFO/IDH/MocA-like oxidoreductase" evidence="2">
    <location>
        <begin position="149"/>
        <end position="285"/>
    </location>
</feature>
<dbReference type="InterPro" id="IPR036291">
    <property type="entry name" value="NAD(P)-bd_dom_sf"/>
</dbReference>
<dbReference type="AlphaFoldDB" id="B1ZXB0"/>
<dbReference type="Gene3D" id="3.40.50.720">
    <property type="entry name" value="NAD(P)-binding Rossmann-like Domain"/>
    <property type="match status" value="1"/>
</dbReference>
<dbReference type="Pfam" id="PF01408">
    <property type="entry name" value="GFO_IDH_MocA"/>
    <property type="match status" value="1"/>
</dbReference>
<dbReference type="RefSeq" id="WP_012375697.1">
    <property type="nucleotide sequence ID" value="NC_010571.1"/>
</dbReference>
<dbReference type="STRING" id="452637.Oter_2881"/>
<dbReference type="Proteomes" id="UP000007013">
    <property type="component" value="Chromosome"/>
</dbReference>
<organism evidence="3 4">
    <name type="scientific">Opitutus terrae (strain DSM 11246 / JCM 15787 / PB90-1)</name>
    <dbReference type="NCBI Taxonomy" id="452637"/>
    <lineage>
        <taxon>Bacteria</taxon>
        <taxon>Pseudomonadati</taxon>
        <taxon>Verrucomicrobiota</taxon>
        <taxon>Opitutia</taxon>
        <taxon>Opitutales</taxon>
        <taxon>Opitutaceae</taxon>
        <taxon>Opitutus</taxon>
    </lineage>
</organism>
<protein>
    <submittedName>
        <fullName evidence="3">Oxidoreductase domain protein</fullName>
    </submittedName>
</protein>
<sequence length="381" mass="42458">MKTHRLGIIMNGVTGRMGTNQHLIRSIKAIIDQGGVKLGDAETILPDPVLVGRSEDKLRALAARTGVSRISTNLDAELANPANQIYFDATLTGQRPIGVRKAIAAKKHIYCEKPTATSSAEALALAREVTAAGLKNGVVQDKLWLPGLLKLKYLIDTGFFGRILSVRGEFGYWVFTGEHEPLQRPSWNYRKEEDGGIITDMLCHWQYVIQNLFGEVKALTCLGATHLPERWDEAGRKYQATADDAAYATFELHNGIICHFNSSWTVRVRRDDLLTLQVDGTHGTAVAGLRDCTAQHLSATPRCVWNPDIDSPVKFFDGWTRVPDQRVYDNAFKVQWELFLKHVVTGSPFPWTLLEGAKGVQLAELGLKSWAERRWVSVPKL</sequence>
<gene>
    <name evidence="3" type="ordered locus">Oter_2881</name>
</gene>
<evidence type="ECO:0000313" key="3">
    <source>
        <dbReference type="EMBL" id="ACB76162.1"/>
    </source>
</evidence>
<dbReference type="SUPFAM" id="SSF51735">
    <property type="entry name" value="NAD(P)-binding Rossmann-fold domains"/>
    <property type="match status" value="1"/>
</dbReference>
<dbReference type="HOGENOM" id="CLU_060076_0_0_0"/>
<evidence type="ECO:0000313" key="4">
    <source>
        <dbReference type="Proteomes" id="UP000007013"/>
    </source>
</evidence>
<proteinExistence type="predicted"/>
<reference evidence="3 4" key="1">
    <citation type="journal article" date="2011" name="J. Bacteriol.">
        <title>Genome sequence of the verrucomicrobium Opitutus terrae PB90-1, an abundant inhabitant of rice paddy soil ecosystems.</title>
        <authorList>
            <person name="van Passel M.W."/>
            <person name="Kant R."/>
            <person name="Palva A."/>
            <person name="Copeland A."/>
            <person name="Lucas S."/>
            <person name="Lapidus A."/>
            <person name="Glavina del Rio T."/>
            <person name="Pitluck S."/>
            <person name="Goltsman E."/>
            <person name="Clum A."/>
            <person name="Sun H."/>
            <person name="Schmutz J."/>
            <person name="Larimer F.W."/>
            <person name="Land M.L."/>
            <person name="Hauser L."/>
            <person name="Kyrpides N."/>
            <person name="Mikhailova N."/>
            <person name="Richardson P.P."/>
            <person name="Janssen P.H."/>
            <person name="de Vos W.M."/>
            <person name="Smidt H."/>
        </authorList>
    </citation>
    <scope>NUCLEOTIDE SEQUENCE [LARGE SCALE GENOMIC DNA]</scope>
    <source>
        <strain evidence="4">DSM 11246 / JCM 15787 / PB90-1</strain>
    </source>
</reference>
<feature type="domain" description="Gfo/Idh/MocA-like oxidoreductase N-terminal" evidence="1">
    <location>
        <begin position="50"/>
        <end position="133"/>
    </location>
</feature>
<dbReference type="Pfam" id="PF22725">
    <property type="entry name" value="GFO_IDH_MocA_C3"/>
    <property type="match status" value="1"/>
</dbReference>